<dbReference type="EMBL" id="LT605205">
    <property type="protein sequence ID" value="SCD21591.1"/>
    <property type="molecule type" value="Genomic_DNA"/>
</dbReference>
<evidence type="ECO:0000259" key="1">
    <source>
        <dbReference type="Pfam" id="PF03625"/>
    </source>
</evidence>
<dbReference type="InterPro" id="IPR005180">
    <property type="entry name" value="DUF302"/>
</dbReference>
<evidence type="ECO:0000313" key="3">
    <source>
        <dbReference type="Proteomes" id="UP000187464"/>
    </source>
</evidence>
<dbReference type="RefSeq" id="WP_076931409.1">
    <property type="nucleotide sequence ID" value="NZ_DAMBAO010000011.1"/>
</dbReference>
<organism evidence="2 3">
    <name type="scientific">Proteiniphilum saccharofermentans</name>
    <dbReference type="NCBI Taxonomy" id="1642647"/>
    <lineage>
        <taxon>Bacteria</taxon>
        <taxon>Pseudomonadati</taxon>
        <taxon>Bacteroidota</taxon>
        <taxon>Bacteroidia</taxon>
        <taxon>Bacteroidales</taxon>
        <taxon>Dysgonomonadaceae</taxon>
        <taxon>Proteiniphilum</taxon>
    </lineage>
</organism>
<dbReference type="CDD" id="cd14797">
    <property type="entry name" value="DUF302"/>
    <property type="match status" value="1"/>
</dbReference>
<proteinExistence type="predicted"/>
<sequence>MDQMFFESRSRYGFEETVSRLSEIIPEGGWKVIHIHDLQETMRKNGKEVNPVKVIELCKPDYAYRLLSEDTLRIYSNMMPCRISVYEKEDGKTYVSRLNSAMLSSMIGGVVEDVMSQAYRDAESFIFYLIG</sequence>
<dbReference type="Pfam" id="PF03625">
    <property type="entry name" value="DUF302"/>
    <property type="match status" value="1"/>
</dbReference>
<protein>
    <recommendedName>
        <fullName evidence="1">DUF302 domain-containing protein</fullName>
    </recommendedName>
</protein>
<keyword evidence="3" id="KW-1185">Reference proteome</keyword>
<dbReference type="InterPro" id="IPR016796">
    <property type="entry name" value="UCP021774"/>
</dbReference>
<dbReference type="Proteomes" id="UP000187464">
    <property type="component" value="Chromosome I"/>
</dbReference>
<evidence type="ECO:0000313" key="2">
    <source>
        <dbReference type="EMBL" id="SCD21591.1"/>
    </source>
</evidence>
<dbReference type="PANTHER" id="PTHR38342">
    <property type="entry name" value="SLR5037 PROTEIN"/>
    <property type="match status" value="1"/>
</dbReference>
<feature type="domain" description="DUF302" evidence="1">
    <location>
        <begin position="36"/>
        <end position="97"/>
    </location>
</feature>
<dbReference type="KEGG" id="psac:PSM36_2795"/>
<dbReference type="STRING" id="1642647.PSM36_2795"/>
<dbReference type="Gene3D" id="3.30.310.70">
    <property type="entry name" value="TT1751-like domain"/>
    <property type="match status" value="1"/>
</dbReference>
<dbReference type="PIRSF" id="PIRSF021774">
    <property type="entry name" value="UCP021774"/>
    <property type="match status" value="1"/>
</dbReference>
<gene>
    <name evidence="2" type="ORF">PSM36_2795</name>
</gene>
<name>A0A1R3T1G4_9BACT</name>
<dbReference type="InterPro" id="IPR035923">
    <property type="entry name" value="TT1751-like_sf"/>
</dbReference>
<dbReference type="SUPFAM" id="SSF103247">
    <property type="entry name" value="TT1751-like"/>
    <property type="match status" value="1"/>
</dbReference>
<reference evidence="2 3" key="1">
    <citation type="submission" date="2016-08" db="EMBL/GenBank/DDBJ databases">
        <authorList>
            <person name="Seilhamer J.J."/>
        </authorList>
    </citation>
    <scope>NUCLEOTIDE SEQUENCE [LARGE SCALE GENOMIC DNA]</scope>
    <source>
        <strain evidence="2">M3/6</strain>
    </source>
</reference>
<dbReference type="AlphaFoldDB" id="A0A1R3T1G4"/>
<accession>A0A1R3T1G4</accession>
<dbReference type="PANTHER" id="PTHR38342:SF1">
    <property type="entry name" value="SLR5037 PROTEIN"/>
    <property type="match status" value="1"/>
</dbReference>